<dbReference type="STRING" id="51642.NSMM_260017"/>
<name>A0A1G5SDV4_9PROT</name>
<protein>
    <submittedName>
        <fullName evidence="1">Uncharacterized protein</fullName>
    </submittedName>
</protein>
<gene>
    <name evidence="1" type="ORF">NSMM_260017</name>
</gene>
<organism evidence="1 2">
    <name type="scientific">Nitrosomonas mobilis</name>
    <dbReference type="NCBI Taxonomy" id="51642"/>
    <lineage>
        <taxon>Bacteria</taxon>
        <taxon>Pseudomonadati</taxon>
        <taxon>Pseudomonadota</taxon>
        <taxon>Betaproteobacteria</taxon>
        <taxon>Nitrosomonadales</taxon>
        <taxon>Nitrosomonadaceae</taxon>
        <taxon>Nitrosomonas</taxon>
    </lineage>
</organism>
<sequence>MQDIFAREAINPDQVVLHSDNGNPMKGATLQTLGVAAPSLRFCVGTKTCPSHMTRTDYV</sequence>
<accession>A0A1G5SDV4</accession>
<dbReference type="EMBL" id="FMWO01000032">
    <property type="protein sequence ID" value="SCZ84721.1"/>
    <property type="molecule type" value="Genomic_DNA"/>
</dbReference>
<evidence type="ECO:0000313" key="1">
    <source>
        <dbReference type="EMBL" id="SCZ84721.1"/>
    </source>
</evidence>
<proteinExistence type="predicted"/>
<reference evidence="1 2" key="1">
    <citation type="submission" date="2016-10" db="EMBL/GenBank/DDBJ databases">
        <authorList>
            <person name="de Groot N.N."/>
        </authorList>
    </citation>
    <scope>NUCLEOTIDE SEQUENCE [LARGE SCALE GENOMIC DNA]</scope>
    <source>
        <strain evidence="1">1</strain>
    </source>
</reference>
<dbReference type="Proteomes" id="UP000198729">
    <property type="component" value="Unassembled WGS sequence"/>
</dbReference>
<evidence type="ECO:0000313" key="2">
    <source>
        <dbReference type="Proteomes" id="UP000198729"/>
    </source>
</evidence>
<dbReference type="RefSeq" id="WP_090284430.1">
    <property type="nucleotide sequence ID" value="NZ_FMWO01000032.1"/>
</dbReference>
<keyword evidence="2" id="KW-1185">Reference proteome</keyword>
<dbReference type="AlphaFoldDB" id="A0A1G5SDV4"/>